<reference evidence="1 2" key="1">
    <citation type="submission" date="2014-08" db="EMBL/GenBank/DDBJ databases">
        <title>Genome sequence of Tetragenococcus muriaticus.</title>
        <authorList>
            <person name="Chuea-nongthon C."/>
            <person name="Rodtong S."/>
            <person name="Yongsawatdigul J."/>
            <person name="Steele J.L."/>
            <person name="Liu X.-y."/>
            <person name="Speers J."/>
            <person name="Glasner J.D."/>
            <person name="Neeno-Eckwall E.C."/>
        </authorList>
    </citation>
    <scope>NUCLEOTIDE SEQUENCE [LARGE SCALE GENOMIC DNA]</scope>
    <source>
        <strain evidence="1 2">PMC-11-5</strain>
    </source>
</reference>
<dbReference type="Proteomes" id="UP000029380">
    <property type="component" value="Unassembled WGS sequence"/>
</dbReference>
<protein>
    <submittedName>
        <fullName evidence="1">Uncharacterized protein</fullName>
    </submittedName>
</protein>
<comment type="caution">
    <text evidence="1">The sequence shown here is derived from an EMBL/GenBank/DDBJ whole genome shotgun (WGS) entry which is preliminary data.</text>
</comment>
<evidence type="ECO:0000313" key="1">
    <source>
        <dbReference type="EMBL" id="KFN92416.1"/>
    </source>
</evidence>
<proteinExistence type="predicted"/>
<dbReference type="OrthoDB" id="2186791at2"/>
<dbReference type="PATRIC" id="fig|1302649.3.peg.930"/>
<name>A0A091C3N3_9ENTE</name>
<dbReference type="EMBL" id="JPVU01000098">
    <property type="protein sequence ID" value="KFN92416.1"/>
    <property type="molecule type" value="Genomic_DNA"/>
</dbReference>
<sequence>MTGKEYLAFFKDEDLKRSELVRLLERCIRTLETNNLDAEEAKWLAIVIAEEEKERGVFL</sequence>
<gene>
    <name evidence="1" type="ORF">TMUPMC115_0928</name>
</gene>
<evidence type="ECO:0000313" key="2">
    <source>
        <dbReference type="Proteomes" id="UP000029380"/>
    </source>
</evidence>
<dbReference type="AlphaFoldDB" id="A0A091C3N3"/>
<accession>A0A091C3N3</accession>
<dbReference type="RefSeq" id="WP_038025825.1">
    <property type="nucleotide sequence ID" value="NZ_JPVU01000098.1"/>
</dbReference>
<organism evidence="1 2">
    <name type="scientific">Tetragenococcus muriaticus PMC-11-5</name>
    <dbReference type="NCBI Taxonomy" id="1302649"/>
    <lineage>
        <taxon>Bacteria</taxon>
        <taxon>Bacillati</taxon>
        <taxon>Bacillota</taxon>
        <taxon>Bacilli</taxon>
        <taxon>Lactobacillales</taxon>
        <taxon>Enterococcaceae</taxon>
        <taxon>Tetragenococcus</taxon>
    </lineage>
</organism>